<evidence type="ECO:0000313" key="2">
    <source>
        <dbReference type="Proteomes" id="UP001281147"/>
    </source>
</evidence>
<reference evidence="1" key="1">
    <citation type="submission" date="2023-07" db="EMBL/GenBank/DDBJ databases">
        <title>Black Yeasts Isolated from many extreme environments.</title>
        <authorList>
            <person name="Coleine C."/>
            <person name="Stajich J.E."/>
            <person name="Selbmann L."/>
        </authorList>
    </citation>
    <scope>NUCLEOTIDE SEQUENCE</scope>
    <source>
        <strain evidence="1">CCFEE 5714</strain>
    </source>
</reference>
<keyword evidence="2" id="KW-1185">Reference proteome</keyword>
<evidence type="ECO:0000313" key="1">
    <source>
        <dbReference type="EMBL" id="KAK3696151.1"/>
    </source>
</evidence>
<accession>A0ACC3MJD7</accession>
<dbReference type="EMBL" id="JAUTXU010000246">
    <property type="protein sequence ID" value="KAK3696151.1"/>
    <property type="molecule type" value="Genomic_DNA"/>
</dbReference>
<sequence length="993" mass="110163">MVETPKPDQELRFRNVTLHSLGRQEHGTLYLTKHHLLFSFIPDARKAKHPTTTARSGTGRNEVPQGRHETSMESSRMNSSSTASTSPKPSGELRASTESALKDGSAKKDGVLSIDGDRSTQHGARQMQRPKEIWLPYPLISRCILRPSHLQGQPVRTQEATDDPPPPSAREDSELFPPVFGTASYRPSSDSARLAPYSSPARPASPAGDEVQEAPSGDRGRQPAIRIRRKDFQMLALHFHADQLGAPPDETARKAFYTLRSRCCVEKRQELHAFHFRPPKEEIDAPAMDYDARKEYARMGISGKAADGPGTAWRISDINHDYSYAATYPSVLCVPHDVSDNLLKYGGHFRSRARIPCLAYLHSNGGSITRSSQPMVGVQNKRNPQDERLVSAIFSSHTPPLESAESPSLAASTGTVKPESLDASAGEPETQGLPLSRSETALNEKVDEKSTPIRKKVYGSTRRNLIVDARPKINALANRATGGGIEDVSNYAGNGDMIVERVFLNIANIHVMRASLEKVIDSFANSDYIKMKPDSEGLRKSGWLGHIAGMLDGAEMIARVVGLGGSHVLIHCSDGWDRTAQVSAMVQLMLDPHYRTFEGFISLIHKDFLSFGHKFRDRNGVEGSEKWFEIENERIAPSRARESNNSDPNSINALGAKALSGAKNWFEKNRGGLFRQQNHSRDSLGDHPPSRTSSPPPNPLLHSPPTPTGKEEKEHKISEKEISPIFHQFLDAVYQMVYQDPDAFEFNEKFLRRMFYHAYACQYGEFLFNTEKDRTHHMNKLPSVWKHFMVRKQEFINPSYIAKLDDPLLFPKRQSLGGEIEVRWWSGLFLKEDEEMNLPRALAPVDPPVMTATLGSSVSFDDQALVSEKSETASAPNGTLKETKSTPSLSTTGGSVRDSFSTLSVEDSDTKIAAATERILPQPNASFEILPRHGDLGEEPSRVKEVVPMEGNPKMEPPAVDFEGDPLGVTKSISRSVRMDFAAFASQNAYRDR</sequence>
<gene>
    <name evidence="1" type="primary">YMR1_1</name>
    <name evidence="1" type="ORF">LTR37_018122</name>
</gene>
<proteinExistence type="predicted"/>
<comment type="caution">
    <text evidence="1">The sequence shown here is derived from an EMBL/GenBank/DDBJ whole genome shotgun (WGS) entry which is preliminary data.</text>
</comment>
<organism evidence="1 2">
    <name type="scientific">Vermiconidia calcicola</name>
    <dbReference type="NCBI Taxonomy" id="1690605"/>
    <lineage>
        <taxon>Eukaryota</taxon>
        <taxon>Fungi</taxon>
        <taxon>Dikarya</taxon>
        <taxon>Ascomycota</taxon>
        <taxon>Pezizomycotina</taxon>
        <taxon>Dothideomycetes</taxon>
        <taxon>Dothideomycetidae</taxon>
        <taxon>Mycosphaerellales</taxon>
        <taxon>Extremaceae</taxon>
        <taxon>Vermiconidia</taxon>
    </lineage>
</organism>
<dbReference type="Proteomes" id="UP001281147">
    <property type="component" value="Unassembled WGS sequence"/>
</dbReference>
<name>A0ACC3MJD7_9PEZI</name>
<protein>
    <submittedName>
        <fullName evidence="1">Phosphatidylinositol-3-phosphatase ymr1</fullName>
    </submittedName>
</protein>